<evidence type="ECO:0000256" key="4">
    <source>
        <dbReference type="ARBA" id="ARBA00047960"/>
    </source>
</evidence>
<reference evidence="8 9" key="1">
    <citation type="submission" date="2024-06" db="EMBL/GenBank/DDBJ databases">
        <title>A chromosome level genome sequence of Diviner's sage (Salvia divinorum).</title>
        <authorList>
            <person name="Ford S.A."/>
            <person name="Ro D.-K."/>
            <person name="Ness R.W."/>
            <person name="Phillips M.A."/>
        </authorList>
    </citation>
    <scope>NUCLEOTIDE SEQUENCE [LARGE SCALE GENOMIC DNA]</scope>
    <source>
        <strain evidence="8">SAF-2024a</strain>
        <tissue evidence="8">Leaf</tissue>
    </source>
</reference>
<evidence type="ECO:0000313" key="9">
    <source>
        <dbReference type="Proteomes" id="UP001567538"/>
    </source>
</evidence>
<evidence type="ECO:0000256" key="3">
    <source>
        <dbReference type="ARBA" id="ARBA00025743"/>
    </source>
</evidence>
<dbReference type="SFLD" id="SFLDS00019">
    <property type="entry name" value="Glutathione_Transferase_(cytos"/>
    <property type="match status" value="1"/>
</dbReference>
<dbReference type="Pfam" id="PF02798">
    <property type="entry name" value="GST_N"/>
    <property type="match status" value="1"/>
</dbReference>
<dbReference type="InterPro" id="IPR045074">
    <property type="entry name" value="GST_C_Tau"/>
</dbReference>
<sequence length="239" mass="27456">MSRVISGVELLGAWASPYSIRVQIALNLKSIPYEFTEEKFYTSNKSARLLEANPIHKKIPVLIHDSKPISESLIILQYIDEKWSCNGPSILPSDPYDRAMARFWAAYVDDKWFPAFKELEKASRDEDRGAIIERIHEGAMLLEETFVKCSKLKAYFGGDSLGYIDLVLGSYLGFIELTESATGLKIFEEMRTPRLARWAQRLSLDDAAKDVLPDAQKLFEFYMMVRESQKLEQINFLLR</sequence>
<dbReference type="GO" id="GO:0005829">
    <property type="term" value="C:cytosol"/>
    <property type="evidence" value="ECO:0007669"/>
    <property type="project" value="UniProtKB-SubCell"/>
</dbReference>
<dbReference type="InterPro" id="IPR045073">
    <property type="entry name" value="Omega/Tau-like"/>
</dbReference>
<comment type="caution">
    <text evidence="8">The sequence shown here is derived from an EMBL/GenBank/DDBJ whole genome shotgun (WGS) entry which is preliminary data.</text>
</comment>
<dbReference type="SFLD" id="SFLDG01152">
    <property type="entry name" value="Main.3:_Omega-_and_Tau-like"/>
    <property type="match status" value="1"/>
</dbReference>
<dbReference type="InterPro" id="IPR036249">
    <property type="entry name" value="Thioredoxin-like_sf"/>
</dbReference>
<comment type="similarity">
    <text evidence="3">Belongs to the GST superfamily. Tau family.</text>
</comment>
<evidence type="ECO:0000256" key="2">
    <source>
        <dbReference type="ARBA" id="ARBA00022679"/>
    </source>
</evidence>
<dbReference type="Gene3D" id="3.40.30.10">
    <property type="entry name" value="Glutaredoxin"/>
    <property type="match status" value="1"/>
</dbReference>
<proteinExistence type="inferred from homology"/>
<dbReference type="InterPro" id="IPR040079">
    <property type="entry name" value="Glutathione_S-Trfase"/>
</dbReference>
<dbReference type="CDD" id="cd03185">
    <property type="entry name" value="GST_C_Tau"/>
    <property type="match status" value="1"/>
</dbReference>
<gene>
    <name evidence="8" type="ORF">AAHA92_01340</name>
</gene>
<dbReference type="FunFam" id="3.40.30.10:FF:000044">
    <property type="entry name" value="Glutathione S-transferase GSTU6"/>
    <property type="match status" value="1"/>
</dbReference>
<feature type="domain" description="GST N-terminal" evidence="6">
    <location>
        <begin position="6"/>
        <end position="87"/>
    </location>
</feature>
<dbReference type="PANTHER" id="PTHR11260">
    <property type="entry name" value="GLUTATHIONE S-TRANSFERASE, GST, SUPERFAMILY, GST DOMAIN CONTAINING"/>
    <property type="match status" value="1"/>
</dbReference>
<dbReference type="PANTHER" id="PTHR11260:SF615">
    <property type="entry name" value="GLUTATHIONE S-TRANSFERASE U17"/>
    <property type="match status" value="1"/>
</dbReference>
<comment type="subcellular location">
    <subcellularLocation>
        <location evidence="5">Cytoplasm</location>
        <location evidence="5">Cytosol</location>
    </subcellularLocation>
</comment>
<organism evidence="8 9">
    <name type="scientific">Salvia divinorum</name>
    <name type="common">Maria pastora</name>
    <name type="synonym">Diviner's sage</name>
    <dbReference type="NCBI Taxonomy" id="28513"/>
    <lineage>
        <taxon>Eukaryota</taxon>
        <taxon>Viridiplantae</taxon>
        <taxon>Streptophyta</taxon>
        <taxon>Embryophyta</taxon>
        <taxon>Tracheophyta</taxon>
        <taxon>Spermatophyta</taxon>
        <taxon>Magnoliopsida</taxon>
        <taxon>eudicotyledons</taxon>
        <taxon>Gunneridae</taxon>
        <taxon>Pentapetalae</taxon>
        <taxon>asterids</taxon>
        <taxon>lamiids</taxon>
        <taxon>Lamiales</taxon>
        <taxon>Lamiaceae</taxon>
        <taxon>Nepetoideae</taxon>
        <taxon>Mentheae</taxon>
        <taxon>Salviinae</taxon>
        <taxon>Salvia</taxon>
        <taxon>Salvia subgen. Calosphace</taxon>
    </lineage>
</organism>
<dbReference type="CDD" id="cd03058">
    <property type="entry name" value="GST_N_Tau"/>
    <property type="match status" value="1"/>
</dbReference>
<comment type="function">
    <text evidence="5">Is involved in the conjugation of reduced glutathione to a wide number of exogenous and endogenous hydrophobic electrophiles.</text>
</comment>
<dbReference type="EMBL" id="JBEAFC010000001">
    <property type="protein sequence ID" value="KAL1569927.1"/>
    <property type="molecule type" value="Genomic_DNA"/>
</dbReference>
<dbReference type="GO" id="GO:0004364">
    <property type="term" value="F:glutathione transferase activity"/>
    <property type="evidence" value="ECO:0007669"/>
    <property type="project" value="UniProtKB-UniRule"/>
</dbReference>
<evidence type="ECO:0000259" key="7">
    <source>
        <dbReference type="PROSITE" id="PS50405"/>
    </source>
</evidence>
<dbReference type="EC" id="2.5.1.18" evidence="5"/>
<keyword evidence="2 5" id="KW-0808">Transferase</keyword>
<evidence type="ECO:0000313" key="8">
    <source>
        <dbReference type="EMBL" id="KAL1569927.1"/>
    </source>
</evidence>
<protein>
    <recommendedName>
        <fullName evidence="5">Glutathione S-transferase</fullName>
        <ecNumber evidence="5">2.5.1.18</ecNumber>
    </recommendedName>
</protein>
<keyword evidence="1" id="KW-0216">Detoxification</keyword>
<accession>A0ABD1INN5</accession>
<keyword evidence="5" id="KW-0963">Cytoplasm</keyword>
<feature type="domain" description="GST C-terminal" evidence="7">
    <location>
        <begin position="94"/>
        <end position="221"/>
    </location>
</feature>
<dbReference type="SUPFAM" id="SSF52833">
    <property type="entry name" value="Thioredoxin-like"/>
    <property type="match status" value="1"/>
</dbReference>
<dbReference type="FunFam" id="1.20.1050.10:FF:000016">
    <property type="entry name" value="Glutathione S-transferase U9"/>
    <property type="match status" value="1"/>
</dbReference>
<dbReference type="GO" id="GO:0009407">
    <property type="term" value="P:toxin catabolic process"/>
    <property type="evidence" value="ECO:0007669"/>
    <property type="project" value="UniProtKB-ARBA"/>
</dbReference>
<dbReference type="SUPFAM" id="SSF47616">
    <property type="entry name" value="GST C-terminal domain-like"/>
    <property type="match status" value="1"/>
</dbReference>
<comment type="catalytic activity">
    <reaction evidence="4 5">
        <text>RX + glutathione = an S-substituted glutathione + a halide anion + H(+)</text>
        <dbReference type="Rhea" id="RHEA:16437"/>
        <dbReference type="ChEBI" id="CHEBI:15378"/>
        <dbReference type="ChEBI" id="CHEBI:16042"/>
        <dbReference type="ChEBI" id="CHEBI:17792"/>
        <dbReference type="ChEBI" id="CHEBI:57925"/>
        <dbReference type="ChEBI" id="CHEBI:90779"/>
        <dbReference type="EC" id="2.5.1.18"/>
    </reaction>
</comment>
<keyword evidence="9" id="KW-1185">Reference proteome</keyword>
<dbReference type="PROSITE" id="PS50405">
    <property type="entry name" value="GST_CTER"/>
    <property type="match status" value="1"/>
</dbReference>
<name>A0ABD1INN5_SALDI</name>
<evidence type="ECO:0000256" key="5">
    <source>
        <dbReference type="RuleBase" id="RU369102"/>
    </source>
</evidence>
<dbReference type="PROSITE" id="PS50404">
    <property type="entry name" value="GST_NTER"/>
    <property type="match status" value="1"/>
</dbReference>
<dbReference type="AlphaFoldDB" id="A0ABD1INN5"/>
<evidence type="ECO:0000256" key="1">
    <source>
        <dbReference type="ARBA" id="ARBA00022575"/>
    </source>
</evidence>
<dbReference type="InterPro" id="IPR004045">
    <property type="entry name" value="Glutathione_S-Trfase_N"/>
</dbReference>
<dbReference type="Proteomes" id="UP001567538">
    <property type="component" value="Unassembled WGS sequence"/>
</dbReference>
<dbReference type="InterPro" id="IPR010987">
    <property type="entry name" value="Glutathione-S-Trfase_C-like"/>
</dbReference>
<dbReference type="InterPro" id="IPR036282">
    <property type="entry name" value="Glutathione-S-Trfase_C_sf"/>
</dbReference>
<evidence type="ECO:0000259" key="6">
    <source>
        <dbReference type="PROSITE" id="PS50404"/>
    </source>
</evidence>
<dbReference type="Gene3D" id="1.20.1050.10">
    <property type="match status" value="1"/>
</dbReference>
<dbReference type="SFLD" id="SFLDG00358">
    <property type="entry name" value="Main_(cytGST)"/>
    <property type="match status" value="1"/>
</dbReference>